<dbReference type="STRING" id="1527.SAMN04489757_11055"/>
<dbReference type="RefSeq" id="WP_091685772.1">
    <property type="nucleotide sequence ID" value="NZ_BAABFM010000061.1"/>
</dbReference>
<keyword evidence="2" id="KW-1185">Reference proteome</keyword>
<accession>A0A1I5EP54</accession>
<dbReference type="AlphaFoldDB" id="A0A1I5EP54"/>
<reference evidence="1 2" key="1">
    <citation type="submission" date="2016-10" db="EMBL/GenBank/DDBJ databases">
        <authorList>
            <person name="de Groot N.N."/>
        </authorList>
    </citation>
    <scope>NUCLEOTIDE SEQUENCE [LARGE SCALE GENOMIC DNA]</scope>
    <source>
        <strain evidence="1 2">DSM 1283</strain>
    </source>
</reference>
<dbReference type="Pfam" id="PF10076">
    <property type="entry name" value="Phage_Mu_Gp48"/>
    <property type="match status" value="1"/>
</dbReference>
<proteinExistence type="predicted"/>
<evidence type="ECO:0008006" key="3">
    <source>
        <dbReference type="Google" id="ProtNLM"/>
    </source>
</evidence>
<dbReference type="EMBL" id="FOWD01000010">
    <property type="protein sequence ID" value="SFO13239.1"/>
    <property type="molecule type" value="Genomic_DNA"/>
</dbReference>
<evidence type="ECO:0000313" key="1">
    <source>
        <dbReference type="EMBL" id="SFO13239.1"/>
    </source>
</evidence>
<dbReference type="Proteomes" id="UP000198806">
    <property type="component" value="Unassembled WGS sequence"/>
</dbReference>
<dbReference type="OrthoDB" id="1629754at2"/>
<name>A0A1I5EP54_9FIRM</name>
<evidence type="ECO:0000313" key="2">
    <source>
        <dbReference type="Proteomes" id="UP000198806"/>
    </source>
</evidence>
<organism evidence="1 2">
    <name type="scientific">Anaerocolumna aminovalerica</name>
    <dbReference type="NCBI Taxonomy" id="1527"/>
    <lineage>
        <taxon>Bacteria</taxon>
        <taxon>Bacillati</taxon>
        <taxon>Bacillota</taxon>
        <taxon>Clostridia</taxon>
        <taxon>Lachnospirales</taxon>
        <taxon>Lachnospiraceae</taxon>
        <taxon>Anaerocolumna</taxon>
    </lineage>
</organism>
<protein>
    <recommendedName>
        <fullName evidence="3">DUF2313 domain-containing protein</fullName>
    </recommendedName>
</protein>
<gene>
    <name evidence="1" type="ORF">SAMN04489757_11055</name>
</gene>
<sequence>MELITLLPEYYKGNKTMEELQGILSTDINHLANNINTAIDQCFVNTATALLSRYEKIYGIQVEVSKSNEFRRERIRAKIRGTGTVTKQMIENVAKSYSNGEVEVIENTEDYSFKVKFVGTKGIPDNMADLTLTINEIKPAHLSFSFEYTYNTWNDIANMTWDEASAYTWEQLRVR</sequence>
<dbReference type="InterPro" id="IPR018755">
    <property type="entry name" value="Phage_Mu_Gp48"/>
</dbReference>